<dbReference type="PROSITE" id="PS51257">
    <property type="entry name" value="PROKAR_LIPOPROTEIN"/>
    <property type="match status" value="1"/>
</dbReference>
<comment type="similarity">
    <text evidence="2">Belongs to the bacterial solute-binding protein 1 family.</text>
</comment>
<evidence type="ECO:0000256" key="4">
    <source>
        <dbReference type="ARBA" id="ARBA00022729"/>
    </source>
</evidence>
<reference evidence="5 6" key="1">
    <citation type="submission" date="2019-11" db="EMBL/GenBank/DDBJ databases">
        <authorList>
            <person name="Criscuolo A."/>
        </authorList>
    </citation>
    <scope>NUCLEOTIDE SEQUENCE [LARGE SCALE GENOMIC DNA]</scope>
    <source>
        <strain evidence="5">CIP111667</strain>
    </source>
</reference>
<dbReference type="PANTHER" id="PTHR43649">
    <property type="entry name" value="ARABINOSE-BINDING PROTEIN-RELATED"/>
    <property type="match status" value="1"/>
</dbReference>
<dbReference type="SUPFAM" id="SSF53850">
    <property type="entry name" value="Periplasmic binding protein-like II"/>
    <property type="match status" value="1"/>
</dbReference>
<organism evidence="5 6">
    <name type="scientific">Occultella aeris</name>
    <dbReference type="NCBI Taxonomy" id="2761496"/>
    <lineage>
        <taxon>Bacteria</taxon>
        <taxon>Bacillati</taxon>
        <taxon>Actinomycetota</taxon>
        <taxon>Actinomycetes</taxon>
        <taxon>Micrococcales</taxon>
        <taxon>Ruaniaceae</taxon>
        <taxon>Occultella</taxon>
    </lineage>
</organism>
<dbReference type="Pfam" id="PF01547">
    <property type="entry name" value="SBP_bac_1"/>
    <property type="match status" value="1"/>
</dbReference>
<dbReference type="InterPro" id="IPR050490">
    <property type="entry name" value="Bact_solute-bd_prot1"/>
</dbReference>
<evidence type="ECO:0000313" key="6">
    <source>
        <dbReference type="Proteomes" id="UP000419743"/>
    </source>
</evidence>
<evidence type="ECO:0000256" key="3">
    <source>
        <dbReference type="ARBA" id="ARBA00022448"/>
    </source>
</evidence>
<dbReference type="Proteomes" id="UP000419743">
    <property type="component" value="Unassembled WGS sequence"/>
</dbReference>
<dbReference type="InterPro" id="IPR006059">
    <property type="entry name" value="SBP"/>
</dbReference>
<keyword evidence="3" id="KW-0813">Transport</keyword>
<sequence length="434" mass="47718">MPTGPSRRHVLGGALGLGTLGALTACGQGTSTSSATTLNVWGGVPPESGPGALVEAFEAAHPEYTVVYTRFINDDRGNLKLDTALQGGVDIDVYFTYSMESMALRAGSGLALDVTDRVQAAPELEPFLDTEAPKAYWQDGRVSALATTREPNMVVANLDRLEAAGLELPTEWTVEEFVETARILTTDGAHGCYSMPDVPRIGLGPNFWFTPDGDSNFSDPLFVEHFTRSRDLISDGVLFPWTEVLARQLEAYQQNGFVSEEFALWVTAPFSLRYLYDATNYPHEFRAAAAPIPTSDAGSWNTGIFGNFVMINPNSTKHDLAWEFVRFWITEGSQFMAPGGKIPTLQNVDTDQMLASLLGPDAEDWFDVESFRRVLFDDEPELFVDTNLTAFPEITLANEQQRDVCWIGERSPEDAIASIDAQATAAIERYGRRN</sequence>
<evidence type="ECO:0000256" key="2">
    <source>
        <dbReference type="ARBA" id="ARBA00008520"/>
    </source>
</evidence>
<proteinExistence type="inferred from homology"/>
<evidence type="ECO:0000256" key="1">
    <source>
        <dbReference type="ARBA" id="ARBA00004196"/>
    </source>
</evidence>
<dbReference type="InterPro" id="IPR006311">
    <property type="entry name" value="TAT_signal"/>
</dbReference>
<protein>
    <submittedName>
        <fullName evidence="5">Bacterial extracellular solute-binding protein</fullName>
    </submittedName>
</protein>
<name>A0A7M4DGW3_9MICO</name>
<evidence type="ECO:0000313" key="5">
    <source>
        <dbReference type="EMBL" id="VZO36156.1"/>
    </source>
</evidence>
<gene>
    <name evidence="5" type="ORF">HALOF300_01360</name>
</gene>
<keyword evidence="6" id="KW-1185">Reference proteome</keyword>
<dbReference type="RefSeq" id="WP_156740168.1">
    <property type="nucleotide sequence ID" value="NZ_CACRYJ010000017.1"/>
</dbReference>
<comment type="subcellular location">
    <subcellularLocation>
        <location evidence="1">Cell envelope</location>
    </subcellularLocation>
</comment>
<dbReference type="PANTHER" id="PTHR43649:SF31">
    <property type="entry name" value="SN-GLYCEROL-3-PHOSPHATE-BINDING PERIPLASMIC PROTEIN UGPB"/>
    <property type="match status" value="1"/>
</dbReference>
<dbReference type="AlphaFoldDB" id="A0A7M4DGW3"/>
<keyword evidence="4" id="KW-0732">Signal</keyword>
<dbReference type="EMBL" id="CACRYJ010000017">
    <property type="protein sequence ID" value="VZO36156.1"/>
    <property type="molecule type" value="Genomic_DNA"/>
</dbReference>
<comment type="caution">
    <text evidence="5">The sequence shown here is derived from an EMBL/GenBank/DDBJ whole genome shotgun (WGS) entry which is preliminary data.</text>
</comment>
<dbReference type="GO" id="GO:0030313">
    <property type="term" value="C:cell envelope"/>
    <property type="evidence" value="ECO:0007669"/>
    <property type="project" value="UniProtKB-SubCell"/>
</dbReference>
<accession>A0A7M4DGW3</accession>
<dbReference type="Gene3D" id="3.40.190.10">
    <property type="entry name" value="Periplasmic binding protein-like II"/>
    <property type="match status" value="1"/>
</dbReference>
<dbReference type="PROSITE" id="PS51318">
    <property type="entry name" value="TAT"/>
    <property type="match status" value="1"/>
</dbReference>